<feature type="transmembrane region" description="Helical" evidence="7">
    <location>
        <begin position="7"/>
        <end position="31"/>
    </location>
</feature>
<dbReference type="PANTHER" id="PTHR32322:SF18">
    <property type="entry name" value="S-ADENOSYLMETHIONINE_S-ADENOSYLHOMOCYSTEINE TRANSPORTER"/>
    <property type="match status" value="1"/>
</dbReference>
<feature type="transmembrane region" description="Helical" evidence="7">
    <location>
        <begin position="181"/>
        <end position="200"/>
    </location>
</feature>
<dbReference type="Proteomes" id="UP000030437">
    <property type="component" value="Unassembled WGS sequence"/>
</dbReference>
<dbReference type="InterPro" id="IPR037185">
    <property type="entry name" value="EmrE-like"/>
</dbReference>
<reference evidence="9 10" key="1">
    <citation type="submission" date="2014-02" db="EMBL/GenBank/DDBJ databases">
        <title>Draft genome sequence of Lysinibacillus odysseyi NBRC 100172.</title>
        <authorList>
            <person name="Zhang F."/>
            <person name="Wang G."/>
            <person name="Zhang L."/>
        </authorList>
    </citation>
    <scope>NUCLEOTIDE SEQUENCE [LARGE SCALE GENOMIC DNA]</scope>
    <source>
        <strain evidence="9 10">NBRC 100172</strain>
    </source>
</reference>
<feature type="transmembrane region" description="Helical" evidence="7">
    <location>
        <begin position="150"/>
        <end position="169"/>
    </location>
</feature>
<comment type="subcellular location">
    <subcellularLocation>
        <location evidence="1">Cell membrane</location>
        <topology evidence="1">Multi-pass membrane protein</topology>
    </subcellularLocation>
</comment>
<feature type="transmembrane region" description="Helical" evidence="7">
    <location>
        <begin position="271"/>
        <end position="291"/>
    </location>
</feature>
<name>A0A0A3IAV3_9BACI</name>
<dbReference type="Pfam" id="PF00892">
    <property type="entry name" value="EamA"/>
    <property type="match status" value="2"/>
</dbReference>
<feature type="domain" description="EamA" evidence="8">
    <location>
        <begin position="5"/>
        <end position="138"/>
    </location>
</feature>
<evidence type="ECO:0000256" key="5">
    <source>
        <dbReference type="ARBA" id="ARBA00022989"/>
    </source>
</evidence>
<evidence type="ECO:0000256" key="3">
    <source>
        <dbReference type="ARBA" id="ARBA00022475"/>
    </source>
</evidence>
<dbReference type="EMBL" id="JPVP01000060">
    <property type="protein sequence ID" value="KGR81881.1"/>
    <property type="molecule type" value="Genomic_DNA"/>
</dbReference>
<evidence type="ECO:0000259" key="8">
    <source>
        <dbReference type="Pfam" id="PF00892"/>
    </source>
</evidence>
<feature type="transmembrane region" description="Helical" evidence="7">
    <location>
        <begin position="37"/>
        <end position="56"/>
    </location>
</feature>
<dbReference type="InterPro" id="IPR050638">
    <property type="entry name" value="AA-Vitamin_Transporters"/>
</dbReference>
<evidence type="ECO:0000256" key="4">
    <source>
        <dbReference type="ARBA" id="ARBA00022692"/>
    </source>
</evidence>
<organism evidence="9 10">
    <name type="scientific">Lysinibacillus odysseyi 34hs-1 = NBRC 100172</name>
    <dbReference type="NCBI Taxonomy" id="1220589"/>
    <lineage>
        <taxon>Bacteria</taxon>
        <taxon>Bacillati</taxon>
        <taxon>Bacillota</taxon>
        <taxon>Bacilli</taxon>
        <taxon>Bacillales</taxon>
        <taxon>Bacillaceae</taxon>
        <taxon>Lysinibacillus</taxon>
    </lineage>
</organism>
<keyword evidence="4 7" id="KW-0812">Transmembrane</keyword>
<feature type="transmembrane region" description="Helical" evidence="7">
    <location>
        <begin position="96"/>
        <end position="114"/>
    </location>
</feature>
<comment type="caution">
    <text evidence="9">The sequence shown here is derived from an EMBL/GenBank/DDBJ whole genome shotgun (WGS) entry which is preliminary data.</text>
</comment>
<dbReference type="InterPro" id="IPR000620">
    <property type="entry name" value="EamA_dom"/>
</dbReference>
<dbReference type="eggNOG" id="COG0697">
    <property type="taxonomic scope" value="Bacteria"/>
</dbReference>
<feature type="transmembrane region" description="Helical" evidence="7">
    <location>
        <begin position="246"/>
        <end position="265"/>
    </location>
</feature>
<keyword evidence="3" id="KW-1003">Cell membrane</keyword>
<dbReference type="GO" id="GO:0005886">
    <property type="term" value="C:plasma membrane"/>
    <property type="evidence" value="ECO:0007669"/>
    <property type="project" value="UniProtKB-SubCell"/>
</dbReference>
<accession>A0A0A3IAV3</accession>
<dbReference type="PANTHER" id="PTHR32322">
    <property type="entry name" value="INNER MEMBRANE TRANSPORTER"/>
    <property type="match status" value="1"/>
</dbReference>
<dbReference type="RefSeq" id="WP_036158902.1">
    <property type="nucleotide sequence ID" value="NZ_AVCX01000001.1"/>
</dbReference>
<dbReference type="SUPFAM" id="SSF103481">
    <property type="entry name" value="Multidrug resistance efflux transporter EmrE"/>
    <property type="match status" value="2"/>
</dbReference>
<evidence type="ECO:0000313" key="9">
    <source>
        <dbReference type="EMBL" id="KGR81881.1"/>
    </source>
</evidence>
<feature type="domain" description="EamA" evidence="8">
    <location>
        <begin position="150"/>
        <end position="286"/>
    </location>
</feature>
<feature type="transmembrane region" description="Helical" evidence="7">
    <location>
        <begin position="121"/>
        <end position="138"/>
    </location>
</feature>
<comment type="similarity">
    <text evidence="2">Belongs to the EamA transporter family.</text>
</comment>
<dbReference type="AlphaFoldDB" id="A0A0A3IAV3"/>
<evidence type="ECO:0000256" key="7">
    <source>
        <dbReference type="SAM" id="Phobius"/>
    </source>
</evidence>
<proteinExistence type="inferred from homology"/>
<evidence type="ECO:0000256" key="6">
    <source>
        <dbReference type="ARBA" id="ARBA00023136"/>
    </source>
</evidence>
<keyword evidence="5 7" id="KW-1133">Transmembrane helix</keyword>
<keyword evidence="6 7" id="KW-0472">Membrane</keyword>
<feature type="transmembrane region" description="Helical" evidence="7">
    <location>
        <begin position="68"/>
        <end position="90"/>
    </location>
</feature>
<dbReference type="OrthoDB" id="4529062at2"/>
<gene>
    <name evidence="9" type="ORF">CD32_21455</name>
</gene>
<feature type="transmembrane region" description="Helical" evidence="7">
    <location>
        <begin position="215"/>
        <end position="234"/>
    </location>
</feature>
<sequence length="305" mass="33660">MNKSKIYILMVGIMFFWGMNVVALKLLVSFFNPLTMTAFRIFLAALTVIFIIIRFKKFRWLNWQEWKWVILASLLGVVIHHMMLATGMAHTSAVKTSIIVGFSPLVTAIFAVLFRFSRFSFPQFMGFVIGAFGVVMAVLNDGAVGKQLEWGDIVVFLSIVSQALSFLVIRKISSDVDSFLLTGYMLFTGSILLLLSSLVLNPKSWGELIGAPVEYYLLLIGSAVLATAIGQTGYNYAISQIGAAETAIFGNFNTIFALIGTSAFLREVIRASQLVGCLFIIIGVLLGTGALQEILLKRRKAKEQI</sequence>
<evidence type="ECO:0000313" key="10">
    <source>
        <dbReference type="Proteomes" id="UP000030437"/>
    </source>
</evidence>
<protein>
    <recommendedName>
        <fullName evidence="8">EamA domain-containing protein</fullName>
    </recommendedName>
</protein>
<keyword evidence="10" id="KW-1185">Reference proteome</keyword>
<evidence type="ECO:0000256" key="1">
    <source>
        <dbReference type="ARBA" id="ARBA00004651"/>
    </source>
</evidence>
<evidence type="ECO:0000256" key="2">
    <source>
        <dbReference type="ARBA" id="ARBA00007362"/>
    </source>
</evidence>